<feature type="domain" description="GerMN" evidence="3">
    <location>
        <begin position="57"/>
        <end position="165"/>
    </location>
</feature>
<name>A0ABW3UV83_9BACL</name>
<keyword evidence="2" id="KW-0732">Signal</keyword>
<organism evidence="4 5">
    <name type="scientific">Paenibacillus vulneris</name>
    <dbReference type="NCBI Taxonomy" id="1133364"/>
    <lineage>
        <taxon>Bacteria</taxon>
        <taxon>Bacillati</taxon>
        <taxon>Bacillota</taxon>
        <taxon>Bacilli</taxon>
        <taxon>Bacillales</taxon>
        <taxon>Paenibacillaceae</taxon>
        <taxon>Paenibacillus</taxon>
    </lineage>
</organism>
<reference evidence="5" key="1">
    <citation type="journal article" date="2019" name="Int. J. Syst. Evol. Microbiol.">
        <title>The Global Catalogue of Microorganisms (GCM) 10K type strain sequencing project: providing services to taxonomists for standard genome sequencing and annotation.</title>
        <authorList>
            <consortium name="The Broad Institute Genomics Platform"/>
            <consortium name="The Broad Institute Genome Sequencing Center for Infectious Disease"/>
            <person name="Wu L."/>
            <person name="Ma J."/>
        </authorList>
    </citation>
    <scope>NUCLEOTIDE SEQUENCE [LARGE SCALE GENOMIC DNA]</scope>
    <source>
        <strain evidence="5">CCUG 53270</strain>
    </source>
</reference>
<dbReference type="PROSITE" id="PS51257">
    <property type="entry name" value="PROKAR_LIPOPROTEIN"/>
    <property type="match status" value="1"/>
</dbReference>
<accession>A0ABW3UV83</accession>
<dbReference type="InterPro" id="IPR019606">
    <property type="entry name" value="GerMN"/>
</dbReference>
<evidence type="ECO:0000259" key="3">
    <source>
        <dbReference type="Pfam" id="PF10646"/>
    </source>
</evidence>
<feature type="chain" id="PRO_5047462465" evidence="2">
    <location>
        <begin position="26"/>
        <end position="180"/>
    </location>
</feature>
<dbReference type="Pfam" id="PF10646">
    <property type="entry name" value="Germane"/>
    <property type="match status" value="1"/>
</dbReference>
<dbReference type="EMBL" id="JBHTLU010000046">
    <property type="protein sequence ID" value="MFD1224638.1"/>
    <property type="molecule type" value="Genomic_DNA"/>
</dbReference>
<feature type="signal peptide" evidence="2">
    <location>
        <begin position="1"/>
        <end position="25"/>
    </location>
</feature>
<protein>
    <submittedName>
        <fullName evidence="4">GerMN domain-containing protein</fullName>
    </submittedName>
</protein>
<proteinExistence type="predicted"/>
<keyword evidence="5" id="KW-1185">Reference proteome</keyword>
<evidence type="ECO:0000313" key="4">
    <source>
        <dbReference type="EMBL" id="MFD1224638.1"/>
    </source>
</evidence>
<sequence>MQRRYLHGALVGLSLVVLLSACGQAKPSPNASGDSKAGTAAVQSPAPGAETKQTKIKVYFGDENGEQLVEQESTISYKDNNEKYVSALKALTTSPDSKRIALLKGFTFHTVSLKDQTLTVDLSMAPESRLGAGGEDLVLQALKKTIFQFSEIQNLDILLDGKAVDSLMGHMELPHPMKRG</sequence>
<evidence type="ECO:0000313" key="5">
    <source>
        <dbReference type="Proteomes" id="UP001597180"/>
    </source>
</evidence>
<feature type="region of interest" description="Disordered" evidence="1">
    <location>
        <begin position="28"/>
        <end position="49"/>
    </location>
</feature>
<gene>
    <name evidence="4" type="ORF">ACFQ4B_31470</name>
</gene>
<dbReference type="Proteomes" id="UP001597180">
    <property type="component" value="Unassembled WGS sequence"/>
</dbReference>
<evidence type="ECO:0000256" key="2">
    <source>
        <dbReference type="SAM" id="SignalP"/>
    </source>
</evidence>
<evidence type="ECO:0000256" key="1">
    <source>
        <dbReference type="SAM" id="MobiDB-lite"/>
    </source>
</evidence>
<dbReference type="RefSeq" id="WP_345591115.1">
    <property type="nucleotide sequence ID" value="NZ_BAABJG010000026.1"/>
</dbReference>
<comment type="caution">
    <text evidence="4">The sequence shown here is derived from an EMBL/GenBank/DDBJ whole genome shotgun (WGS) entry which is preliminary data.</text>
</comment>